<keyword evidence="11" id="KW-0547">Nucleotide-binding</keyword>
<feature type="compositionally biased region" description="Acidic residues" evidence="20">
    <location>
        <begin position="575"/>
        <end position="599"/>
    </location>
</feature>
<evidence type="ECO:0000256" key="16">
    <source>
        <dbReference type="ARBA" id="ARBA00023170"/>
    </source>
</evidence>
<dbReference type="FunFam" id="3.30.200.20:FF:000309">
    <property type="entry name" value="Leucine-rich repeat receptor protein kinase MSP1"/>
    <property type="match status" value="1"/>
</dbReference>
<evidence type="ECO:0000256" key="1">
    <source>
        <dbReference type="ARBA" id="ARBA00004479"/>
    </source>
</evidence>
<gene>
    <name evidence="23" type="ORF">C4D60_Mb06t24590</name>
</gene>
<dbReference type="InterPro" id="IPR001611">
    <property type="entry name" value="Leu-rich_rpt"/>
</dbReference>
<evidence type="ECO:0000256" key="12">
    <source>
        <dbReference type="ARBA" id="ARBA00022777"/>
    </source>
</evidence>
<evidence type="ECO:0000256" key="14">
    <source>
        <dbReference type="ARBA" id="ARBA00022989"/>
    </source>
</evidence>
<evidence type="ECO:0000256" key="18">
    <source>
        <dbReference type="ARBA" id="ARBA00047899"/>
    </source>
</evidence>
<sequence>MMASVACATMTHHFPCLPSPLCSIILCSNKNSDKQSPSTIEGGSRADGTLLPCGVVGCGQKHHGGISSKVGNFVMLQRRRGNGFTVVFSIVFIEDDVDLANTAVVKGMLVAMDMKNKEGGGGELQQGWRTRGRHSKLTASALGARLIIDDGGDGINFHPGRLCQLSRIRIYGSNMFFKHNEQNLVDDKASQLANEQLQELDCNGHLASADGISSSRAISEESPSSGHKTFTFTYRLLDILDNKADMKDVAHLASNTSFPSIHGNSCLLPVMSIITDRVLSEQSKRPFSDDEVYLLACKRLKQVDKNVHLDSYTEVQFRESLPPCSGLVVPNDHLKNSDGSGHVDHFNKVTGSNQFISNPDDEEAVLGSPVGLDSLSSYYENYHHTIGLCQANEFLSPAFDYFPDYFPRKPVAIGANHQADVPEWSSHSLNEDDSEKWIHSCIIPMPESSLLASEIRDVLHKTDCSCLDEGSVRCISQHVKEAREKLKKILGQDMFERLGLCDMGEDVACKWTTEEEHLFQEIVLSNPESLGKNFWDVLPYFFPARSSKELVSYYFNVFMLRKRAEQNRLDPLNVDSDDDEWQGSDDDEFAAEEENEEDSIVESVADADAATCNRADHEDIKMNEDHEGGDELDEHVIVGENEGASCVVSEGYNIDKPNFVPPKEPMDKNLQNSVVEQDVQDESCMSYEGLDDHIIEKRENKNSLVQQHLICLLLAPIKPSFSSFDDSSRAMSEEEVSISGCLLLVLSLILITGRAIAGATDKEVLLDLKDRLEANNPIYRGAYARWNASDSSPCNWPGITCTGAGRVNGVFLAESNISSEIFSNFSLLTELTHLDLSANTIGGFVPADLNRCSRLEYLNLSSNIIGGELNLTGLTNLVTLDLTLNRFNGSICANFPAMCANLVSLNISTNSFGGDITGCFDQCPKLKYLDLSSNHFVGGIWPGFPSLRQLLISENNFTGEFLPSTFASGCDLQSLDLARNSFSGTFPSSIANCSKLTSLNLWGNAFTGAVPSGIGSLSELSALNLGNNSFDRNIPEELLNCSKLVFLDFSNNNFGGDIQEIFGRFATLNYLILHGNQYTGGILSSGILKLRSLMRLDLSRNWFSGNLPVEITTMPKLRILILAYDGFSGSIPPEFGRMAGLQLLDLSHNKLTGSIPPAIGNLTSLLWLMLAGNDLTGEIPPEIGNCSSLLWLNLANNQLSGGIPPEISAIGRNPAPTFEANRREIHGIAPGSGDCPTMKRWIPASYPPFNFIYTLMTRQSCRTTWDRLLKGYGIFPICSNSSSQVRSLAISGYLQLSGNRLSGGIPQEIGRMRNLSLIHLDANHLSGRLPPEIGGLPLVILNVSDNRLSGQIPTEIGGLRCLSSLDLSRNNFSGQLPPSLSGLSELNKFNVSYNPLLSGTVPVTGQIATFDRDSFLGDPLIRFPSLSGRGAPPPSGDSGASGGHGRWMTVAFWVLIALTSIFVACGALSFAAFRLRGPHSAVDPDPEELLSDDVKRRSDAAMSVYSSSSDGVGVRVFRLDNGEAELAFTYGDILAATGNFDERSVVGRGGCGVVFRGVLQDGRCVAVKKMQRRRGKGEMKEGEDAGEREFQAEMEVMAGARCRGHPNLVRLYGWCLAGEAALLVYEYMEGGSLEEVIEDWGRFGWQRRLGAATGVARALAFLHHECVPAVVHRDVKASNVMLDAWGRARVTDFGLARSVGAGESHVSTVVAGTVGYVPPEYGQTWRATTRGDVYSYGVLAMEMATGRRAVDGGEECLVERVRRAAEAEGGLRAGEEEGAAEMLALLTVGLRCTADAPHARPGMMEVLAELLSIADRNGGTSETNTPCWSQQSRSTSPSSVQSYWEGYF</sequence>
<evidence type="ECO:0000256" key="21">
    <source>
        <dbReference type="SAM" id="Phobius"/>
    </source>
</evidence>
<dbReference type="Pfam" id="PF08263">
    <property type="entry name" value="LRRNT_2"/>
    <property type="match status" value="1"/>
</dbReference>
<evidence type="ECO:0000313" key="23">
    <source>
        <dbReference type="EMBL" id="THU50842.1"/>
    </source>
</evidence>
<dbReference type="InterPro" id="IPR000719">
    <property type="entry name" value="Prot_kinase_dom"/>
</dbReference>
<evidence type="ECO:0000256" key="4">
    <source>
        <dbReference type="ARBA" id="ARBA00022527"/>
    </source>
</evidence>
<dbReference type="SMART" id="SM00369">
    <property type="entry name" value="LRR_TYP"/>
    <property type="match status" value="8"/>
</dbReference>
<keyword evidence="8 21" id="KW-0812">Transmembrane</keyword>
<accession>A0A4S8ISX0</accession>
<feature type="transmembrane region" description="Helical" evidence="21">
    <location>
        <begin position="1450"/>
        <end position="1473"/>
    </location>
</feature>
<dbReference type="SUPFAM" id="SSF52047">
    <property type="entry name" value="RNI-like"/>
    <property type="match status" value="1"/>
</dbReference>
<evidence type="ECO:0000256" key="6">
    <source>
        <dbReference type="ARBA" id="ARBA00022614"/>
    </source>
</evidence>
<feature type="domain" description="Protein kinase" evidence="22">
    <location>
        <begin position="1540"/>
        <end position="1811"/>
    </location>
</feature>
<dbReference type="Gene3D" id="1.10.510.10">
    <property type="entry name" value="Transferase(Phosphotransferase) domain 1"/>
    <property type="match status" value="1"/>
</dbReference>
<evidence type="ECO:0000256" key="3">
    <source>
        <dbReference type="ARBA" id="ARBA00012513"/>
    </source>
</evidence>
<keyword evidence="12" id="KW-0418">Kinase</keyword>
<dbReference type="Pfam" id="PF00560">
    <property type="entry name" value="LRR_1"/>
    <property type="match status" value="7"/>
</dbReference>
<evidence type="ECO:0000256" key="10">
    <source>
        <dbReference type="ARBA" id="ARBA00022737"/>
    </source>
</evidence>
<dbReference type="GO" id="GO:0005524">
    <property type="term" value="F:ATP binding"/>
    <property type="evidence" value="ECO:0007669"/>
    <property type="project" value="UniProtKB-KW"/>
</dbReference>
<reference evidence="23 24" key="1">
    <citation type="journal article" date="2019" name="Nat. Plants">
        <title>Genome sequencing of Musa balbisiana reveals subgenome evolution and function divergence in polyploid bananas.</title>
        <authorList>
            <person name="Yao X."/>
        </authorList>
    </citation>
    <scope>NUCLEOTIDE SEQUENCE [LARGE SCALE GENOMIC DNA]</scope>
    <source>
        <strain evidence="24">cv. DH-PKW</strain>
        <tissue evidence="23">Leaves</tissue>
    </source>
</reference>
<evidence type="ECO:0000256" key="17">
    <source>
        <dbReference type="ARBA" id="ARBA00023180"/>
    </source>
</evidence>
<keyword evidence="5" id="KW-0597">Phosphoprotein</keyword>
<keyword evidence="6" id="KW-0433">Leucine-rich repeat</keyword>
<keyword evidence="14 21" id="KW-1133">Transmembrane helix</keyword>
<keyword evidence="9" id="KW-0732">Signal</keyword>
<keyword evidence="15 21" id="KW-0472">Membrane</keyword>
<dbReference type="InterPro" id="IPR013210">
    <property type="entry name" value="LRR_N_plant-typ"/>
</dbReference>
<dbReference type="SUPFAM" id="SSF56112">
    <property type="entry name" value="Protein kinase-like (PK-like)"/>
    <property type="match status" value="1"/>
</dbReference>
<evidence type="ECO:0000256" key="11">
    <source>
        <dbReference type="ARBA" id="ARBA00022741"/>
    </source>
</evidence>
<comment type="caution">
    <text evidence="23">The sequence shown here is derived from an EMBL/GenBank/DDBJ whole genome shotgun (WGS) entry which is preliminary data.</text>
</comment>
<evidence type="ECO:0000256" key="5">
    <source>
        <dbReference type="ARBA" id="ARBA00022553"/>
    </source>
</evidence>
<dbReference type="InterPro" id="IPR032675">
    <property type="entry name" value="LRR_dom_sf"/>
</dbReference>
<dbReference type="PANTHER" id="PTHR48053:SF22">
    <property type="entry name" value="MDIS1-INTERACTING RECEPTOR LIKE KINASE 2-LIKE"/>
    <property type="match status" value="1"/>
</dbReference>
<dbReference type="PANTHER" id="PTHR48053">
    <property type="entry name" value="LEUCINE RICH REPEAT FAMILY PROTEIN, EXPRESSED"/>
    <property type="match status" value="1"/>
</dbReference>
<dbReference type="InterPro" id="IPR011009">
    <property type="entry name" value="Kinase-like_dom_sf"/>
</dbReference>
<evidence type="ECO:0000256" key="8">
    <source>
        <dbReference type="ARBA" id="ARBA00022692"/>
    </source>
</evidence>
<dbReference type="SUPFAM" id="SSF52058">
    <property type="entry name" value="L domain-like"/>
    <property type="match status" value="2"/>
</dbReference>
<dbReference type="InterPro" id="IPR051716">
    <property type="entry name" value="Plant_RL_S/T_kinase"/>
</dbReference>
<evidence type="ECO:0000256" key="7">
    <source>
        <dbReference type="ARBA" id="ARBA00022679"/>
    </source>
</evidence>
<evidence type="ECO:0000256" key="15">
    <source>
        <dbReference type="ARBA" id="ARBA00023136"/>
    </source>
</evidence>
<dbReference type="SMART" id="SM00220">
    <property type="entry name" value="S_TKc"/>
    <property type="match status" value="1"/>
</dbReference>
<keyword evidence="13" id="KW-0067">ATP-binding</keyword>
<dbReference type="Pfam" id="PF13855">
    <property type="entry name" value="LRR_8"/>
    <property type="match status" value="1"/>
</dbReference>
<feature type="compositionally biased region" description="Low complexity" evidence="20">
    <location>
        <begin position="1829"/>
        <end position="1842"/>
    </location>
</feature>
<evidence type="ECO:0000256" key="13">
    <source>
        <dbReference type="ARBA" id="ARBA00022840"/>
    </source>
</evidence>
<dbReference type="Gene3D" id="3.80.10.10">
    <property type="entry name" value="Ribonuclease Inhibitor"/>
    <property type="match status" value="3"/>
</dbReference>
<comment type="subcellular location">
    <subcellularLocation>
        <location evidence="1">Membrane</location>
        <topology evidence="1">Single-pass type I membrane protein</topology>
    </subcellularLocation>
</comment>
<keyword evidence="10" id="KW-0677">Repeat</keyword>
<dbReference type="FunFam" id="3.80.10.10:FF:000691">
    <property type="entry name" value="Putative LRR receptor-like serine/threonine-protein kinase"/>
    <property type="match status" value="1"/>
</dbReference>
<dbReference type="InterPro" id="IPR008271">
    <property type="entry name" value="Ser/Thr_kinase_AS"/>
</dbReference>
<proteinExistence type="inferred from homology"/>
<keyword evidence="4" id="KW-0723">Serine/threonine-protein kinase</keyword>
<evidence type="ECO:0000313" key="24">
    <source>
        <dbReference type="Proteomes" id="UP000317650"/>
    </source>
</evidence>
<dbReference type="EMBL" id="PYDT01000009">
    <property type="protein sequence ID" value="THU50842.1"/>
    <property type="molecule type" value="Genomic_DNA"/>
</dbReference>
<evidence type="ECO:0000256" key="20">
    <source>
        <dbReference type="SAM" id="MobiDB-lite"/>
    </source>
</evidence>
<comment type="catalytic activity">
    <reaction evidence="18">
        <text>L-threonyl-[protein] + ATP = O-phospho-L-threonyl-[protein] + ADP + H(+)</text>
        <dbReference type="Rhea" id="RHEA:46608"/>
        <dbReference type="Rhea" id="RHEA-COMP:11060"/>
        <dbReference type="Rhea" id="RHEA-COMP:11605"/>
        <dbReference type="ChEBI" id="CHEBI:15378"/>
        <dbReference type="ChEBI" id="CHEBI:30013"/>
        <dbReference type="ChEBI" id="CHEBI:30616"/>
        <dbReference type="ChEBI" id="CHEBI:61977"/>
        <dbReference type="ChEBI" id="CHEBI:456216"/>
        <dbReference type="EC" id="2.7.11.1"/>
    </reaction>
</comment>
<feature type="region of interest" description="Disordered" evidence="20">
    <location>
        <begin position="1820"/>
        <end position="1848"/>
    </location>
</feature>
<protein>
    <recommendedName>
        <fullName evidence="3">non-specific serine/threonine protein kinase</fullName>
        <ecNumber evidence="3">2.7.11.1</ecNumber>
    </recommendedName>
</protein>
<dbReference type="InterPro" id="IPR003591">
    <property type="entry name" value="Leu-rich_rpt_typical-subtyp"/>
</dbReference>
<keyword evidence="17" id="KW-0325">Glycoprotein</keyword>
<organism evidence="23 24">
    <name type="scientific">Musa balbisiana</name>
    <name type="common">Banana</name>
    <dbReference type="NCBI Taxonomy" id="52838"/>
    <lineage>
        <taxon>Eukaryota</taxon>
        <taxon>Viridiplantae</taxon>
        <taxon>Streptophyta</taxon>
        <taxon>Embryophyta</taxon>
        <taxon>Tracheophyta</taxon>
        <taxon>Spermatophyta</taxon>
        <taxon>Magnoliopsida</taxon>
        <taxon>Liliopsida</taxon>
        <taxon>Zingiberales</taxon>
        <taxon>Musaceae</taxon>
        <taxon>Musa</taxon>
    </lineage>
</organism>
<evidence type="ECO:0000256" key="2">
    <source>
        <dbReference type="ARBA" id="ARBA00008684"/>
    </source>
</evidence>
<evidence type="ECO:0000259" key="22">
    <source>
        <dbReference type="PROSITE" id="PS50011"/>
    </source>
</evidence>
<dbReference type="GO" id="GO:0004674">
    <property type="term" value="F:protein serine/threonine kinase activity"/>
    <property type="evidence" value="ECO:0007669"/>
    <property type="project" value="UniProtKB-KW"/>
</dbReference>
<evidence type="ECO:0000256" key="19">
    <source>
        <dbReference type="ARBA" id="ARBA00048679"/>
    </source>
</evidence>
<dbReference type="Pfam" id="PF00069">
    <property type="entry name" value="Pkinase"/>
    <property type="match status" value="1"/>
</dbReference>
<dbReference type="STRING" id="52838.A0A4S8ISX0"/>
<evidence type="ECO:0000256" key="9">
    <source>
        <dbReference type="ARBA" id="ARBA00022729"/>
    </source>
</evidence>
<name>A0A4S8ISX0_MUSBA</name>
<dbReference type="Proteomes" id="UP000317650">
    <property type="component" value="Chromosome 6"/>
</dbReference>
<keyword evidence="24" id="KW-1185">Reference proteome</keyword>
<dbReference type="InterPro" id="IPR001005">
    <property type="entry name" value="SANT/Myb"/>
</dbReference>
<dbReference type="EC" id="2.7.11.1" evidence="3"/>
<comment type="catalytic activity">
    <reaction evidence="19">
        <text>L-seryl-[protein] + ATP = O-phospho-L-seryl-[protein] + ADP + H(+)</text>
        <dbReference type="Rhea" id="RHEA:17989"/>
        <dbReference type="Rhea" id="RHEA-COMP:9863"/>
        <dbReference type="Rhea" id="RHEA-COMP:11604"/>
        <dbReference type="ChEBI" id="CHEBI:15378"/>
        <dbReference type="ChEBI" id="CHEBI:29999"/>
        <dbReference type="ChEBI" id="CHEBI:30616"/>
        <dbReference type="ChEBI" id="CHEBI:83421"/>
        <dbReference type="ChEBI" id="CHEBI:456216"/>
        <dbReference type="EC" id="2.7.11.1"/>
    </reaction>
</comment>
<dbReference type="PROSITE" id="PS50011">
    <property type="entry name" value="PROTEIN_KINASE_DOM"/>
    <property type="match status" value="1"/>
</dbReference>
<dbReference type="FunFam" id="1.10.510.10:FF:000388">
    <property type="entry name" value="Leucine-rich repeat receptor-like tyrosine-protein kinase PXC3"/>
    <property type="match status" value="1"/>
</dbReference>
<keyword evidence="7" id="KW-0808">Transferase</keyword>
<dbReference type="GO" id="GO:0016020">
    <property type="term" value="C:membrane"/>
    <property type="evidence" value="ECO:0007669"/>
    <property type="project" value="UniProtKB-SubCell"/>
</dbReference>
<feature type="region of interest" description="Disordered" evidence="20">
    <location>
        <begin position="570"/>
        <end position="599"/>
    </location>
</feature>
<dbReference type="PROSITE" id="PS00108">
    <property type="entry name" value="PROTEIN_KINASE_ST"/>
    <property type="match status" value="1"/>
</dbReference>
<dbReference type="Gene3D" id="3.30.200.20">
    <property type="entry name" value="Phosphorylase Kinase, domain 1"/>
    <property type="match status" value="1"/>
</dbReference>
<dbReference type="CDD" id="cd00167">
    <property type="entry name" value="SANT"/>
    <property type="match status" value="1"/>
</dbReference>
<dbReference type="FunFam" id="3.80.10.10:FF:000041">
    <property type="entry name" value="LRR receptor-like serine/threonine-protein kinase ERECTA"/>
    <property type="match status" value="1"/>
</dbReference>
<comment type="similarity">
    <text evidence="2">Belongs to the protein kinase superfamily. Ser/Thr protein kinase family.</text>
</comment>
<keyword evidence="16" id="KW-0675">Receptor</keyword>